<keyword evidence="2" id="KW-1003">Cell membrane</keyword>
<keyword evidence="10" id="KW-1185">Reference proteome</keyword>
<dbReference type="PANTHER" id="PTHR33885:SF3">
    <property type="entry name" value="PHAGE SHOCK PROTEIN C"/>
    <property type="match status" value="1"/>
</dbReference>
<feature type="transmembrane region" description="Helical" evidence="7">
    <location>
        <begin position="124"/>
        <end position="141"/>
    </location>
</feature>
<evidence type="ECO:0000256" key="1">
    <source>
        <dbReference type="ARBA" id="ARBA00004162"/>
    </source>
</evidence>
<evidence type="ECO:0000313" key="9">
    <source>
        <dbReference type="EMBL" id="GGZ19350.1"/>
    </source>
</evidence>
<feature type="transmembrane region" description="Helical" evidence="7">
    <location>
        <begin position="228"/>
        <end position="247"/>
    </location>
</feature>
<dbReference type="InterPro" id="IPR007168">
    <property type="entry name" value="Phageshock_PspC_N"/>
</dbReference>
<accession>A0A918PQV6</accession>
<dbReference type="AlphaFoldDB" id="A0A918PQV6"/>
<dbReference type="EMBL" id="BMWG01000002">
    <property type="protein sequence ID" value="GGZ19350.1"/>
    <property type="molecule type" value="Genomic_DNA"/>
</dbReference>
<comment type="subcellular location">
    <subcellularLocation>
        <location evidence="1">Cell membrane</location>
        <topology evidence="1">Single-pass membrane protein</topology>
    </subcellularLocation>
</comment>
<proteinExistence type="predicted"/>
<name>A0A918PQV6_9ACTN</name>
<dbReference type="Pfam" id="PF04024">
    <property type="entry name" value="PspC"/>
    <property type="match status" value="1"/>
</dbReference>
<evidence type="ECO:0000259" key="8">
    <source>
        <dbReference type="Pfam" id="PF04024"/>
    </source>
</evidence>
<evidence type="ECO:0000256" key="7">
    <source>
        <dbReference type="SAM" id="Phobius"/>
    </source>
</evidence>
<gene>
    <name evidence="9" type="ORF">GCM10010387_10110</name>
</gene>
<keyword evidence="4 7" id="KW-1133">Transmembrane helix</keyword>
<evidence type="ECO:0000256" key="3">
    <source>
        <dbReference type="ARBA" id="ARBA00022692"/>
    </source>
</evidence>
<evidence type="ECO:0000256" key="4">
    <source>
        <dbReference type="ARBA" id="ARBA00022989"/>
    </source>
</evidence>
<evidence type="ECO:0000313" key="10">
    <source>
        <dbReference type="Proteomes" id="UP000630936"/>
    </source>
</evidence>
<feature type="transmembrane region" description="Helical" evidence="7">
    <location>
        <begin position="99"/>
        <end position="118"/>
    </location>
</feature>
<protein>
    <submittedName>
        <fullName evidence="9">Membrane protein</fullName>
    </submittedName>
</protein>
<feature type="transmembrane region" description="Helical" evidence="7">
    <location>
        <begin position="51"/>
        <end position="78"/>
    </location>
</feature>
<evidence type="ECO:0000256" key="5">
    <source>
        <dbReference type="ARBA" id="ARBA00023136"/>
    </source>
</evidence>
<feature type="region of interest" description="Disordered" evidence="6">
    <location>
        <begin position="204"/>
        <end position="225"/>
    </location>
</feature>
<feature type="region of interest" description="Disordered" evidence="6">
    <location>
        <begin position="148"/>
        <end position="185"/>
    </location>
</feature>
<feature type="transmembrane region" description="Helical" evidence="7">
    <location>
        <begin position="285"/>
        <end position="302"/>
    </location>
</feature>
<feature type="transmembrane region" description="Helical" evidence="7">
    <location>
        <begin position="259"/>
        <end position="278"/>
    </location>
</feature>
<evidence type="ECO:0000256" key="2">
    <source>
        <dbReference type="ARBA" id="ARBA00022475"/>
    </source>
</evidence>
<organism evidence="9 10">
    <name type="scientific">Streptomyces inusitatus</name>
    <dbReference type="NCBI Taxonomy" id="68221"/>
    <lineage>
        <taxon>Bacteria</taxon>
        <taxon>Bacillati</taxon>
        <taxon>Actinomycetota</taxon>
        <taxon>Actinomycetes</taxon>
        <taxon>Kitasatosporales</taxon>
        <taxon>Streptomycetaceae</taxon>
        <taxon>Streptomyces</taxon>
    </lineage>
</organism>
<keyword evidence="5 7" id="KW-0472">Membrane</keyword>
<dbReference type="GO" id="GO:0005886">
    <property type="term" value="C:plasma membrane"/>
    <property type="evidence" value="ECO:0007669"/>
    <property type="project" value="UniProtKB-SubCell"/>
</dbReference>
<reference evidence="9" key="1">
    <citation type="journal article" date="2014" name="Int. J. Syst. Evol. Microbiol.">
        <title>Complete genome sequence of Corynebacterium casei LMG S-19264T (=DSM 44701T), isolated from a smear-ripened cheese.</title>
        <authorList>
            <consortium name="US DOE Joint Genome Institute (JGI-PGF)"/>
            <person name="Walter F."/>
            <person name="Albersmeier A."/>
            <person name="Kalinowski J."/>
            <person name="Ruckert C."/>
        </authorList>
    </citation>
    <scope>NUCLEOTIDE SEQUENCE</scope>
    <source>
        <strain evidence="9">JCM 4988</strain>
    </source>
</reference>
<dbReference type="PANTHER" id="PTHR33885">
    <property type="entry name" value="PHAGE SHOCK PROTEIN C"/>
    <property type="match status" value="1"/>
</dbReference>
<keyword evidence="3 7" id="KW-0812">Transmembrane</keyword>
<evidence type="ECO:0000256" key="6">
    <source>
        <dbReference type="SAM" id="MobiDB-lite"/>
    </source>
</evidence>
<dbReference type="RefSeq" id="WP_190121645.1">
    <property type="nucleotide sequence ID" value="NZ_BMWG01000002.1"/>
</dbReference>
<comment type="caution">
    <text evidence="9">The sequence shown here is derived from an EMBL/GenBank/DDBJ whole genome shotgun (WGS) entry which is preliminary data.</text>
</comment>
<feature type="domain" description="Phage shock protein PspC N-terminal" evidence="8">
    <location>
        <begin position="25"/>
        <end position="81"/>
    </location>
</feature>
<sequence>MNEPTTGHRAVPDGHADLSSEVRPLRRTPRQQRVLGGVCGGLGRYFDIDPVIFRIVVGALSVAGGVGLIFYGFAWLLLPVEGDEENEARRLLSGQVEGAALTAVFLALIGCGLFLTLLSSSGTLAFAALLVLAMSGAAVWSRRRRTVTPESGPLDAATAHAVSDAPPETKAPPAPESPSWWRDPIVKDGTTGLASSEYLWGPESALPAPGAPPGDRPAKARPRGPRGMGGAVMTLALLAGFLGTRLSWDGSPLGTSLQIGLACALGVFGLGLAVSSLLGRTGLGTMLMTMVTAVLLAGAAMLPKDISTQWMRTEWKPASVAALKPGYELGTGVATLDLSRLAVPAGRTVSTTAEVGAGRLKILIPEGVPVVLRAEAGLGDIRLPGEKKDDIDISPDQKKKVTLPAAEGAEPAGTLELHLEVGVGQVEVARVVS</sequence>
<reference evidence="9" key="2">
    <citation type="submission" date="2020-09" db="EMBL/GenBank/DDBJ databases">
        <authorList>
            <person name="Sun Q."/>
            <person name="Ohkuma M."/>
        </authorList>
    </citation>
    <scope>NUCLEOTIDE SEQUENCE</scope>
    <source>
        <strain evidence="9">JCM 4988</strain>
    </source>
</reference>
<dbReference type="InterPro" id="IPR052027">
    <property type="entry name" value="PspC"/>
</dbReference>
<dbReference type="Proteomes" id="UP000630936">
    <property type="component" value="Unassembled WGS sequence"/>
</dbReference>